<dbReference type="EMBL" id="MDYQ01000153">
    <property type="protein sequence ID" value="PRP80341.1"/>
    <property type="molecule type" value="Genomic_DNA"/>
</dbReference>
<evidence type="ECO:0000256" key="1">
    <source>
        <dbReference type="ARBA" id="ARBA00022737"/>
    </source>
</evidence>
<dbReference type="Gene3D" id="3.40.50.300">
    <property type="entry name" value="P-loop containing nucleotide triphosphate hydrolases"/>
    <property type="match status" value="2"/>
</dbReference>
<evidence type="ECO:0000256" key="3">
    <source>
        <dbReference type="ARBA" id="ARBA00022840"/>
    </source>
</evidence>
<dbReference type="EMBL" id="MDYQ01000181">
    <property type="protein sequence ID" value="PRP79514.1"/>
    <property type="molecule type" value="Genomic_DNA"/>
</dbReference>
<dbReference type="FunFam" id="3.40.50.300:FF:000104">
    <property type="entry name" value="ATP-binding cassette sub-family F member 3"/>
    <property type="match status" value="1"/>
</dbReference>
<dbReference type="STRING" id="1890364.A0A2P6N8S7"/>
<evidence type="ECO:0000313" key="7">
    <source>
        <dbReference type="EMBL" id="PRP80341.1"/>
    </source>
</evidence>
<feature type="compositionally biased region" description="Basic and acidic residues" evidence="4">
    <location>
        <begin position="1"/>
        <end position="27"/>
    </location>
</feature>
<dbReference type="GO" id="GO:0016887">
    <property type="term" value="F:ATP hydrolysis activity"/>
    <property type="evidence" value="ECO:0007669"/>
    <property type="project" value="InterPro"/>
</dbReference>
<keyword evidence="2" id="KW-0547">Nucleotide-binding</keyword>
<keyword evidence="3 7" id="KW-0067">ATP-binding</keyword>
<dbReference type="PROSITE" id="PS50893">
    <property type="entry name" value="ABC_TRANSPORTER_2"/>
    <property type="match status" value="2"/>
</dbReference>
<dbReference type="InterPro" id="IPR003439">
    <property type="entry name" value="ABC_transporter-like_ATP-bd"/>
</dbReference>
<dbReference type="Pfam" id="PF12848">
    <property type="entry name" value="ABC_tran_Xtn"/>
    <property type="match status" value="1"/>
</dbReference>
<feature type="domain" description="ABC transporter" evidence="5">
    <location>
        <begin position="444"/>
        <end position="657"/>
    </location>
</feature>
<dbReference type="InterPro" id="IPR032781">
    <property type="entry name" value="ABC_tran_Xtn"/>
</dbReference>
<dbReference type="InterPro" id="IPR003593">
    <property type="entry name" value="AAA+_ATPase"/>
</dbReference>
<organism evidence="7 8">
    <name type="scientific">Planoprotostelium fungivorum</name>
    <dbReference type="NCBI Taxonomy" id="1890364"/>
    <lineage>
        <taxon>Eukaryota</taxon>
        <taxon>Amoebozoa</taxon>
        <taxon>Evosea</taxon>
        <taxon>Variosea</taxon>
        <taxon>Cavosteliida</taxon>
        <taxon>Cavosteliaceae</taxon>
        <taxon>Planoprotostelium</taxon>
    </lineage>
</organism>
<dbReference type="InterPro" id="IPR050611">
    <property type="entry name" value="ABCF"/>
</dbReference>
<evidence type="ECO:0000313" key="6">
    <source>
        <dbReference type="EMBL" id="PRP79514.1"/>
    </source>
</evidence>
<sequence length="658" mass="74375">MPKYYEESDPQKDQKAKRQPSYDEKPHQGPSLLHKFDTLCILIPSLSTHSSTWHHKNTKMAGKRSVAGRKGGKGSSAPAAPEIKQASNTFTSSLDLLANITITSAAASAAATVGSASRSRDIRVDTLTVLFHGRELIKEATFTLNYGRRYGLIGVNGCGKSTLLQAIGHRMVPIPGYVDIYHLSHEVEASDVTALKAVMSVDNEKIALEAEAQKLSDMMADEEIANGDNGEEISTQLMDIYDRLDKMDSGAAEAKAGEILAGLGFDKEMQQKKTRDFSGGWRMRISLARALFLEPTLLLLDEPTNHLDMEAVVWLEEYLKTFNRILLMVSHSEDFMNEVCTNIIHFSQQDLKYYTGNYDAYIKTRFELEENQSKKYQWEQDQIKHMKEYIARFGHGSAKLARQAQSKEKVLAKMEREGLTERVHRDKVLSFTFPDPEELPPPVLQFQEVDFGYPGQKLLYKKIDLGVDLQSRIALVGPNGAGKTTLLKLMAGELIPTNGMVRPHNRLKIARFTQHFIDVLNMKETPLEYMMREFPGLTQERMSSWLGRFGISGDVQFQIIEHLSDGQKSRLVFCWMAYQEPHMLLLDEPTNHLDIETIDSLAIAINEFSGGVVLVSHDMRLISKIAEEIWLCDKGRVEPWKGTIDDYKKELKKHMNLD</sequence>
<dbReference type="FunCoup" id="A0A2P6N8S7">
    <property type="interactions" value="257"/>
</dbReference>
<proteinExistence type="predicted"/>
<dbReference type="SUPFAM" id="SSF52540">
    <property type="entry name" value="P-loop containing nucleoside triphosphate hydrolases"/>
    <property type="match status" value="2"/>
</dbReference>
<dbReference type="OrthoDB" id="2110130at2759"/>
<name>A0A2P6N8S7_9EUKA</name>
<dbReference type="InterPro" id="IPR017871">
    <property type="entry name" value="ABC_transporter-like_CS"/>
</dbReference>
<evidence type="ECO:0000313" key="8">
    <source>
        <dbReference type="Proteomes" id="UP000241769"/>
    </source>
</evidence>
<evidence type="ECO:0000259" key="5">
    <source>
        <dbReference type="PROSITE" id="PS50893"/>
    </source>
</evidence>
<accession>A0A2P6N8S7</accession>
<dbReference type="InterPro" id="IPR027417">
    <property type="entry name" value="P-loop_NTPase"/>
</dbReference>
<dbReference type="AlphaFoldDB" id="A0A2P6N8S7"/>
<protein>
    <submittedName>
        <fullName evidence="7">ATP-binding cassette transporter, subfamily F, member 4, SmABCF4</fullName>
    </submittedName>
</protein>
<dbReference type="GO" id="GO:0005524">
    <property type="term" value="F:ATP binding"/>
    <property type="evidence" value="ECO:0007669"/>
    <property type="project" value="UniProtKB-KW"/>
</dbReference>
<feature type="region of interest" description="Disordered" evidence="4">
    <location>
        <begin position="52"/>
        <end position="82"/>
    </location>
</feature>
<feature type="compositionally biased region" description="Basic residues" evidence="4">
    <location>
        <begin position="52"/>
        <end position="72"/>
    </location>
</feature>
<dbReference type="SMART" id="SM00382">
    <property type="entry name" value="AAA"/>
    <property type="match status" value="2"/>
</dbReference>
<dbReference type="PANTHER" id="PTHR19211">
    <property type="entry name" value="ATP-BINDING TRANSPORT PROTEIN-RELATED"/>
    <property type="match status" value="1"/>
</dbReference>
<dbReference type="Pfam" id="PF00005">
    <property type="entry name" value="ABC_tran"/>
    <property type="match status" value="2"/>
</dbReference>
<dbReference type="PANTHER" id="PTHR19211:SF15">
    <property type="entry name" value="ATP-BINDING CASSETTE SUB-FAMILY F MEMBER 2"/>
    <property type="match status" value="1"/>
</dbReference>
<dbReference type="Proteomes" id="UP000241769">
    <property type="component" value="Unassembled WGS sequence"/>
</dbReference>
<evidence type="ECO:0000256" key="4">
    <source>
        <dbReference type="SAM" id="MobiDB-lite"/>
    </source>
</evidence>
<gene>
    <name evidence="7" type="ORF">PROFUN_12093</name>
    <name evidence="6" type="ORF">PROFUN_12705</name>
</gene>
<dbReference type="FunFam" id="3.40.50.300:FF:000683">
    <property type="entry name" value="Abc transporter f family member 1"/>
    <property type="match status" value="1"/>
</dbReference>
<reference evidence="7 8" key="1">
    <citation type="journal article" date="2018" name="Genome Biol. Evol.">
        <title>Multiple Roots of Fruiting Body Formation in Amoebozoa.</title>
        <authorList>
            <person name="Hillmann F."/>
            <person name="Forbes G."/>
            <person name="Novohradska S."/>
            <person name="Ferling I."/>
            <person name="Riege K."/>
            <person name="Groth M."/>
            <person name="Westermann M."/>
            <person name="Marz M."/>
            <person name="Spaller T."/>
            <person name="Winckler T."/>
            <person name="Schaap P."/>
            <person name="Glockner G."/>
        </authorList>
    </citation>
    <scope>NUCLEOTIDE SEQUENCE [LARGE SCALE GENOMIC DNA]</scope>
    <source>
        <strain evidence="7 8">Jena</strain>
    </source>
</reference>
<keyword evidence="1" id="KW-0677">Repeat</keyword>
<feature type="domain" description="ABC transporter" evidence="5">
    <location>
        <begin position="122"/>
        <end position="373"/>
    </location>
</feature>
<dbReference type="PROSITE" id="PS00211">
    <property type="entry name" value="ABC_TRANSPORTER_1"/>
    <property type="match status" value="1"/>
</dbReference>
<dbReference type="InParanoid" id="A0A2P6N8S7"/>
<comment type="caution">
    <text evidence="7">The sequence shown here is derived from an EMBL/GenBank/DDBJ whole genome shotgun (WGS) entry which is preliminary data.</text>
</comment>
<evidence type="ECO:0000256" key="2">
    <source>
        <dbReference type="ARBA" id="ARBA00022741"/>
    </source>
</evidence>
<dbReference type="CDD" id="cd03221">
    <property type="entry name" value="ABCF_EF-3"/>
    <property type="match status" value="2"/>
</dbReference>
<feature type="region of interest" description="Disordered" evidence="4">
    <location>
        <begin position="1"/>
        <end position="30"/>
    </location>
</feature>
<keyword evidence="8" id="KW-1185">Reference proteome</keyword>